<name>A0AAD4W3G6_PRUDU</name>
<evidence type="ECO:0000313" key="3">
    <source>
        <dbReference type="Proteomes" id="UP001054821"/>
    </source>
</evidence>
<comment type="caution">
    <text evidence="2">The sequence shown here is derived from an EMBL/GenBank/DDBJ whole genome shotgun (WGS) entry which is preliminary data.</text>
</comment>
<dbReference type="InterPro" id="IPR012337">
    <property type="entry name" value="RNaseH-like_sf"/>
</dbReference>
<dbReference type="PANTHER" id="PTHR48475:SF2">
    <property type="entry name" value="RIBONUCLEASE H"/>
    <property type="match status" value="1"/>
</dbReference>
<gene>
    <name evidence="2" type="ORF">L3X38_025039</name>
</gene>
<feature type="domain" description="RNase H type-1" evidence="1">
    <location>
        <begin position="37"/>
        <end position="93"/>
    </location>
</feature>
<keyword evidence="3" id="KW-1185">Reference proteome</keyword>
<dbReference type="PANTHER" id="PTHR48475">
    <property type="entry name" value="RIBONUCLEASE H"/>
    <property type="match status" value="1"/>
</dbReference>
<evidence type="ECO:0000313" key="2">
    <source>
        <dbReference type="EMBL" id="KAI5334906.1"/>
    </source>
</evidence>
<dbReference type="Gene3D" id="3.30.420.10">
    <property type="entry name" value="Ribonuclease H-like superfamily/Ribonuclease H"/>
    <property type="match status" value="1"/>
</dbReference>
<dbReference type="Pfam" id="PF13456">
    <property type="entry name" value="RVT_3"/>
    <property type="match status" value="1"/>
</dbReference>
<dbReference type="AlphaFoldDB" id="A0AAD4W3G6"/>
<reference evidence="2 3" key="1">
    <citation type="journal article" date="2022" name="G3 (Bethesda)">
        <title>Whole-genome sequence and methylome profiling of the almond [Prunus dulcis (Mill.) D.A. Webb] cultivar 'Nonpareil'.</title>
        <authorList>
            <person name="D'Amico-Willman K.M."/>
            <person name="Ouma W.Z."/>
            <person name="Meulia T."/>
            <person name="Sideli G.M."/>
            <person name="Gradziel T.M."/>
            <person name="Fresnedo-Ramirez J."/>
        </authorList>
    </citation>
    <scope>NUCLEOTIDE SEQUENCE [LARGE SCALE GENOMIC DNA]</scope>
    <source>
        <strain evidence="2">Clone GOH B32 T37-40</strain>
    </source>
</reference>
<dbReference type="GO" id="GO:0004523">
    <property type="term" value="F:RNA-DNA hybrid ribonuclease activity"/>
    <property type="evidence" value="ECO:0007669"/>
    <property type="project" value="InterPro"/>
</dbReference>
<dbReference type="Proteomes" id="UP001054821">
    <property type="component" value="Chromosome 4"/>
</dbReference>
<dbReference type="InterPro" id="IPR036397">
    <property type="entry name" value="RNaseH_sf"/>
</dbReference>
<dbReference type="EMBL" id="JAJFAZ020000004">
    <property type="protein sequence ID" value="KAI5334906.1"/>
    <property type="molecule type" value="Genomic_DNA"/>
</dbReference>
<protein>
    <recommendedName>
        <fullName evidence="1">RNase H type-1 domain-containing protein</fullName>
    </recommendedName>
</protein>
<evidence type="ECO:0000259" key="1">
    <source>
        <dbReference type="Pfam" id="PF13456"/>
    </source>
</evidence>
<organism evidence="2 3">
    <name type="scientific">Prunus dulcis</name>
    <name type="common">Almond</name>
    <name type="synonym">Amygdalus dulcis</name>
    <dbReference type="NCBI Taxonomy" id="3755"/>
    <lineage>
        <taxon>Eukaryota</taxon>
        <taxon>Viridiplantae</taxon>
        <taxon>Streptophyta</taxon>
        <taxon>Embryophyta</taxon>
        <taxon>Tracheophyta</taxon>
        <taxon>Spermatophyta</taxon>
        <taxon>Magnoliopsida</taxon>
        <taxon>eudicotyledons</taxon>
        <taxon>Gunneridae</taxon>
        <taxon>Pentapetalae</taxon>
        <taxon>rosids</taxon>
        <taxon>fabids</taxon>
        <taxon>Rosales</taxon>
        <taxon>Rosaceae</taxon>
        <taxon>Amygdaloideae</taxon>
        <taxon>Amygdaleae</taxon>
        <taxon>Prunus</taxon>
    </lineage>
</organism>
<dbReference type="InterPro" id="IPR002156">
    <property type="entry name" value="RNaseH_domain"/>
</dbReference>
<sequence>MLGWAIGILFPAAYEFVQVAGNSLFDQGVSGMRHDAYSDSQPITNQASGEYMAKHPRMIQYLDKVQGLLKVFPTFTIQQVLRAENTHADALASLGSALDTQFRCFIPVEHLDRPSIEEIEPIDSMQIDDDPSWQDPIIDYLVNGNLPTDKSKQGRSNRKQRDITCKATSSFADHTPALI</sequence>
<dbReference type="GO" id="GO:0003676">
    <property type="term" value="F:nucleic acid binding"/>
    <property type="evidence" value="ECO:0007669"/>
    <property type="project" value="InterPro"/>
</dbReference>
<dbReference type="SUPFAM" id="SSF53098">
    <property type="entry name" value="Ribonuclease H-like"/>
    <property type="match status" value="1"/>
</dbReference>
<accession>A0AAD4W3G6</accession>
<proteinExistence type="predicted"/>